<keyword evidence="1" id="KW-0472">Membrane</keyword>
<evidence type="ECO:0000256" key="1">
    <source>
        <dbReference type="SAM" id="Phobius"/>
    </source>
</evidence>
<comment type="caution">
    <text evidence="2">The sequence shown here is derived from an EMBL/GenBank/DDBJ whole genome shotgun (WGS) entry which is preliminary data.</text>
</comment>
<dbReference type="RefSeq" id="XP_025466098.1">
    <property type="nucleotide sequence ID" value="XM_025605596.1"/>
</dbReference>
<evidence type="ECO:0000313" key="2">
    <source>
        <dbReference type="EMBL" id="PWY83313.1"/>
    </source>
</evidence>
<feature type="transmembrane region" description="Helical" evidence="1">
    <location>
        <begin position="59"/>
        <end position="78"/>
    </location>
</feature>
<keyword evidence="1" id="KW-0812">Transmembrane</keyword>
<dbReference type="AlphaFoldDB" id="A0A317WAA8"/>
<keyword evidence="1" id="KW-1133">Transmembrane helix</keyword>
<dbReference type="GeneID" id="37107739"/>
<dbReference type="Proteomes" id="UP000246702">
    <property type="component" value="Unassembled WGS sequence"/>
</dbReference>
<accession>A0A317WAA8</accession>
<proteinExistence type="predicted"/>
<protein>
    <submittedName>
        <fullName evidence="2">Uncharacterized protein</fullName>
    </submittedName>
</protein>
<name>A0A317WAA8_9EURO</name>
<dbReference type="OrthoDB" id="10472071at2759"/>
<organism evidence="2 3">
    <name type="scientific">Aspergillus sclerotioniger CBS 115572</name>
    <dbReference type="NCBI Taxonomy" id="1450535"/>
    <lineage>
        <taxon>Eukaryota</taxon>
        <taxon>Fungi</taxon>
        <taxon>Dikarya</taxon>
        <taxon>Ascomycota</taxon>
        <taxon>Pezizomycotina</taxon>
        <taxon>Eurotiomycetes</taxon>
        <taxon>Eurotiomycetidae</taxon>
        <taxon>Eurotiales</taxon>
        <taxon>Aspergillaceae</taxon>
        <taxon>Aspergillus</taxon>
        <taxon>Aspergillus subgen. Circumdati</taxon>
    </lineage>
</organism>
<dbReference type="EMBL" id="MSFK01000019">
    <property type="protein sequence ID" value="PWY83313.1"/>
    <property type="molecule type" value="Genomic_DNA"/>
</dbReference>
<sequence>MGSVSNAMRMAQLYRCRFCGSSLQLFPLAGHPTPPDLQNRSCERAASICPCMPLSRLEALFFFSLSLLIMIPSVYSYIPRS</sequence>
<keyword evidence="3" id="KW-1185">Reference proteome</keyword>
<reference evidence="2 3" key="1">
    <citation type="submission" date="2016-12" db="EMBL/GenBank/DDBJ databases">
        <title>The genomes of Aspergillus section Nigri reveals drivers in fungal speciation.</title>
        <authorList>
            <consortium name="DOE Joint Genome Institute"/>
            <person name="Vesth T.C."/>
            <person name="Nybo J."/>
            <person name="Theobald S."/>
            <person name="Brandl J."/>
            <person name="Frisvad J.C."/>
            <person name="Nielsen K.F."/>
            <person name="Lyhne E.K."/>
            <person name="Kogle M.E."/>
            <person name="Kuo A."/>
            <person name="Riley R."/>
            <person name="Clum A."/>
            <person name="Nolan M."/>
            <person name="Lipzen A."/>
            <person name="Salamov A."/>
            <person name="Henrissat B."/>
            <person name="Wiebenga A."/>
            <person name="De Vries R.P."/>
            <person name="Grigoriev I.V."/>
            <person name="Mortensen U.H."/>
            <person name="Andersen M.R."/>
            <person name="Baker S.E."/>
        </authorList>
    </citation>
    <scope>NUCLEOTIDE SEQUENCE [LARGE SCALE GENOMIC DNA]</scope>
    <source>
        <strain evidence="2 3">CBS 115572</strain>
    </source>
</reference>
<gene>
    <name evidence="2" type="ORF">BO94DRAFT_124737</name>
</gene>
<evidence type="ECO:0000313" key="3">
    <source>
        <dbReference type="Proteomes" id="UP000246702"/>
    </source>
</evidence>